<reference evidence="1 2" key="1">
    <citation type="journal article" date="2019" name="Nat. Ecol. Evol.">
        <title>Megaphylogeny resolves global patterns of mushroom evolution.</title>
        <authorList>
            <person name="Varga T."/>
            <person name="Krizsan K."/>
            <person name="Foldi C."/>
            <person name="Dima B."/>
            <person name="Sanchez-Garcia M."/>
            <person name="Sanchez-Ramirez S."/>
            <person name="Szollosi G.J."/>
            <person name="Szarkandi J.G."/>
            <person name="Papp V."/>
            <person name="Albert L."/>
            <person name="Andreopoulos W."/>
            <person name="Angelini C."/>
            <person name="Antonin V."/>
            <person name="Barry K.W."/>
            <person name="Bougher N.L."/>
            <person name="Buchanan P."/>
            <person name="Buyck B."/>
            <person name="Bense V."/>
            <person name="Catcheside P."/>
            <person name="Chovatia M."/>
            <person name="Cooper J."/>
            <person name="Damon W."/>
            <person name="Desjardin D."/>
            <person name="Finy P."/>
            <person name="Geml J."/>
            <person name="Haridas S."/>
            <person name="Hughes K."/>
            <person name="Justo A."/>
            <person name="Karasinski D."/>
            <person name="Kautmanova I."/>
            <person name="Kiss B."/>
            <person name="Kocsube S."/>
            <person name="Kotiranta H."/>
            <person name="LaButti K.M."/>
            <person name="Lechner B.E."/>
            <person name="Liimatainen K."/>
            <person name="Lipzen A."/>
            <person name="Lukacs Z."/>
            <person name="Mihaltcheva S."/>
            <person name="Morgado L.N."/>
            <person name="Niskanen T."/>
            <person name="Noordeloos M.E."/>
            <person name="Ohm R.A."/>
            <person name="Ortiz-Santana B."/>
            <person name="Ovrebo C."/>
            <person name="Racz N."/>
            <person name="Riley R."/>
            <person name="Savchenko A."/>
            <person name="Shiryaev A."/>
            <person name="Soop K."/>
            <person name="Spirin V."/>
            <person name="Szebenyi C."/>
            <person name="Tomsovsky M."/>
            <person name="Tulloss R.E."/>
            <person name="Uehling J."/>
            <person name="Grigoriev I.V."/>
            <person name="Vagvolgyi C."/>
            <person name="Papp T."/>
            <person name="Martin F.M."/>
            <person name="Miettinen O."/>
            <person name="Hibbett D.S."/>
            <person name="Nagy L.G."/>
        </authorList>
    </citation>
    <scope>NUCLEOTIDE SEQUENCE [LARGE SCALE GENOMIC DNA]</scope>
    <source>
        <strain evidence="1 2">NL-1719</strain>
    </source>
</reference>
<name>A0ACD3AAS5_9AGAR</name>
<sequence>MSATQNSESNMDILDDDIGVDRHAEMDAAVLKDETLKYFLESVKLKVKPPTRFLLTVIVETCDKMDDRYERQDLAEEFLVQNPSVVALLQDAWRLREFKSIRLLKSLRKPVDFYRMPRKSESEMKELVDHFFSKYDEKLEKYLAGPPNQFWKAPPSADAETARFINDLEIPQVRGRRMLLLHDLGNGVVDENVLNALFAKHRSKLLVNTSGSGKTRLLLEGLTKYWGFYLTARVQVGVDALGSSDLMYTLEYHIPNTSGFNSHPGSLNERFQEGAYELNHAIARRQMHQIFAARVLIFENFLKKVKEKFPTRSIHEFRQHWLFLQLRPLDTLLGDAFAELTRLLTDAGRSSSYLIQYSGRLHEKLRNLQEEFDLGEDFFCVLDEGQKASETLTKAFRPTWHPNNIDTRPVLTSIVNTWLYASEFPMIVAGKAIPIDFVFDPPGPAIGLSMNFALTTDTGAFDDRKRQRDYIARYVPGHILESDSGKEFMNRAWRWFQGRYTFTAGLVDELLGLSFESPHKTLNEFVEMFCKAHPLDGRLFVDKEEDVELPVQLSSVKFSNIRCDPGRLSLLNDIVYRWLVDRKYLHFTRDQAIMFVRHGFARARVSYDQGQFALVDEPLVLLAAAQDLCVNGDANSSFEGYVKDRLYAAGGGKRYEELVGRDGVVKSVARSLGEPTEEEDDEMDTR</sequence>
<proteinExistence type="predicted"/>
<accession>A0ACD3AAS5</accession>
<evidence type="ECO:0000313" key="2">
    <source>
        <dbReference type="Proteomes" id="UP000308600"/>
    </source>
</evidence>
<dbReference type="Proteomes" id="UP000308600">
    <property type="component" value="Unassembled WGS sequence"/>
</dbReference>
<gene>
    <name evidence="1" type="ORF">BDN72DRAFT_848450</name>
</gene>
<evidence type="ECO:0000313" key="1">
    <source>
        <dbReference type="EMBL" id="TFK62636.1"/>
    </source>
</evidence>
<keyword evidence="2" id="KW-1185">Reference proteome</keyword>
<protein>
    <submittedName>
        <fullName evidence="1">Uncharacterized protein</fullName>
    </submittedName>
</protein>
<dbReference type="EMBL" id="ML208569">
    <property type="protein sequence ID" value="TFK62636.1"/>
    <property type="molecule type" value="Genomic_DNA"/>
</dbReference>
<organism evidence="1 2">
    <name type="scientific">Pluteus cervinus</name>
    <dbReference type="NCBI Taxonomy" id="181527"/>
    <lineage>
        <taxon>Eukaryota</taxon>
        <taxon>Fungi</taxon>
        <taxon>Dikarya</taxon>
        <taxon>Basidiomycota</taxon>
        <taxon>Agaricomycotina</taxon>
        <taxon>Agaricomycetes</taxon>
        <taxon>Agaricomycetidae</taxon>
        <taxon>Agaricales</taxon>
        <taxon>Pluteineae</taxon>
        <taxon>Pluteaceae</taxon>
        <taxon>Pluteus</taxon>
    </lineage>
</organism>